<feature type="non-terminal residue" evidence="2">
    <location>
        <position position="1"/>
    </location>
</feature>
<sequence length="90" mass="10831">NMDGDGQRRYNSNEIESEKSVQSHRSWQLKYHKVGNQNHKNIHATIYFVRNKVKAFKKEHLNNRSKFDFIACLKCFEEEILPQWKIGHEK</sequence>
<accession>A0A0B7BZT0</accession>
<evidence type="ECO:0000313" key="2">
    <source>
        <dbReference type="EMBL" id="CEK97700.1"/>
    </source>
</evidence>
<dbReference type="EMBL" id="HACG01050835">
    <property type="protein sequence ID" value="CEK97700.1"/>
    <property type="molecule type" value="Transcribed_RNA"/>
</dbReference>
<feature type="region of interest" description="Disordered" evidence="1">
    <location>
        <begin position="1"/>
        <end position="24"/>
    </location>
</feature>
<dbReference type="AlphaFoldDB" id="A0A0B7BZT0"/>
<reference evidence="2" key="1">
    <citation type="submission" date="2014-12" db="EMBL/GenBank/DDBJ databases">
        <title>Insight into the proteome of Arion vulgaris.</title>
        <authorList>
            <person name="Aradska J."/>
            <person name="Bulat T."/>
            <person name="Smidak R."/>
            <person name="Sarate P."/>
            <person name="Gangsoo J."/>
            <person name="Sialana F."/>
            <person name="Bilban M."/>
            <person name="Lubec G."/>
        </authorList>
    </citation>
    <scope>NUCLEOTIDE SEQUENCE</scope>
    <source>
        <tissue evidence="2">Skin</tissue>
    </source>
</reference>
<proteinExistence type="predicted"/>
<organism evidence="2">
    <name type="scientific">Arion vulgaris</name>
    <dbReference type="NCBI Taxonomy" id="1028688"/>
    <lineage>
        <taxon>Eukaryota</taxon>
        <taxon>Metazoa</taxon>
        <taxon>Spiralia</taxon>
        <taxon>Lophotrochozoa</taxon>
        <taxon>Mollusca</taxon>
        <taxon>Gastropoda</taxon>
        <taxon>Heterobranchia</taxon>
        <taxon>Euthyneura</taxon>
        <taxon>Panpulmonata</taxon>
        <taxon>Eupulmonata</taxon>
        <taxon>Stylommatophora</taxon>
        <taxon>Helicina</taxon>
        <taxon>Arionoidea</taxon>
        <taxon>Arionidae</taxon>
        <taxon>Arion</taxon>
    </lineage>
</organism>
<feature type="non-terminal residue" evidence="2">
    <location>
        <position position="90"/>
    </location>
</feature>
<name>A0A0B7BZT0_9EUPU</name>
<evidence type="ECO:0000256" key="1">
    <source>
        <dbReference type="SAM" id="MobiDB-lite"/>
    </source>
</evidence>
<protein>
    <submittedName>
        <fullName evidence="2">Uncharacterized protein</fullName>
    </submittedName>
</protein>
<gene>
    <name evidence="2" type="primary">ORF216627</name>
</gene>